<accession>A0A2Z7CDW2</accession>
<gene>
    <name evidence="2" type="ORF">F511_32905</name>
</gene>
<feature type="compositionally biased region" description="Polar residues" evidence="1">
    <location>
        <begin position="313"/>
        <end position="322"/>
    </location>
</feature>
<feature type="compositionally biased region" description="Basic and acidic residues" evidence="1">
    <location>
        <begin position="201"/>
        <end position="216"/>
    </location>
</feature>
<dbReference type="Proteomes" id="UP000250235">
    <property type="component" value="Unassembled WGS sequence"/>
</dbReference>
<sequence length="348" mass="38653">MVRGGACLTAGAVSIPLKISLTIPLPPALSPAEIVLPVKIWHHTFIAHMDNQIKRRNVSSLTYENFPGGHPSQTPRRSCPIEGGKGCETPPPPAREVPFSTEVLAAELSQHFKFPNVGEFDGMGDPEEHLSRFENVALLHQYADPIKCMLAQRRIRIPFLGAQRKFKILHRESAPGSDQIHRESGTSMSALEELTNLSRTEPPRRRDRNKSNHEETDGGGARRRAAAVRWKWRGGRLVLGIQLAVGSQPLRLRNHNFGLTHRIMVKRLETSPHDPLGITDSPCKNQLVMAAVDRQSGPRSESRNLRQPVLEGLTNSAQTETARQADRNKSDHGKRRRTAAAQGRRSTA</sequence>
<feature type="region of interest" description="Disordered" evidence="1">
    <location>
        <begin position="171"/>
        <end position="224"/>
    </location>
</feature>
<feature type="compositionally biased region" description="Basic and acidic residues" evidence="1">
    <location>
        <begin position="171"/>
        <end position="184"/>
    </location>
</feature>
<evidence type="ECO:0000256" key="1">
    <source>
        <dbReference type="SAM" id="MobiDB-lite"/>
    </source>
</evidence>
<evidence type="ECO:0000313" key="2">
    <source>
        <dbReference type="EMBL" id="KZV44873.1"/>
    </source>
</evidence>
<name>A0A2Z7CDW2_9LAMI</name>
<evidence type="ECO:0000313" key="3">
    <source>
        <dbReference type="Proteomes" id="UP000250235"/>
    </source>
</evidence>
<reference evidence="2 3" key="1">
    <citation type="journal article" date="2015" name="Proc. Natl. Acad. Sci. U.S.A.">
        <title>The resurrection genome of Boea hygrometrica: A blueprint for survival of dehydration.</title>
        <authorList>
            <person name="Xiao L."/>
            <person name="Yang G."/>
            <person name="Zhang L."/>
            <person name="Yang X."/>
            <person name="Zhao S."/>
            <person name="Ji Z."/>
            <person name="Zhou Q."/>
            <person name="Hu M."/>
            <person name="Wang Y."/>
            <person name="Chen M."/>
            <person name="Xu Y."/>
            <person name="Jin H."/>
            <person name="Xiao X."/>
            <person name="Hu G."/>
            <person name="Bao F."/>
            <person name="Hu Y."/>
            <person name="Wan P."/>
            <person name="Li L."/>
            <person name="Deng X."/>
            <person name="Kuang T."/>
            <person name="Xiang C."/>
            <person name="Zhu J.K."/>
            <person name="Oliver M.J."/>
            <person name="He Y."/>
        </authorList>
    </citation>
    <scope>NUCLEOTIDE SEQUENCE [LARGE SCALE GENOMIC DNA]</scope>
    <source>
        <strain evidence="3">cv. XS01</strain>
    </source>
</reference>
<dbReference type="AlphaFoldDB" id="A0A2Z7CDW2"/>
<feature type="compositionally biased region" description="Polar residues" evidence="1">
    <location>
        <begin position="185"/>
        <end position="199"/>
    </location>
</feature>
<keyword evidence="3" id="KW-1185">Reference proteome</keyword>
<feature type="region of interest" description="Disordered" evidence="1">
    <location>
        <begin position="293"/>
        <end position="348"/>
    </location>
</feature>
<dbReference type="OrthoDB" id="912280at2759"/>
<organism evidence="2 3">
    <name type="scientific">Dorcoceras hygrometricum</name>
    <dbReference type="NCBI Taxonomy" id="472368"/>
    <lineage>
        <taxon>Eukaryota</taxon>
        <taxon>Viridiplantae</taxon>
        <taxon>Streptophyta</taxon>
        <taxon>Embryophyta</taxon>
        <taxon>Tracheophyta</taxon>
        <taxon>Spermatophyta</taxon>
        <taxon>Magnoliopsida</taxon>
        <taxon>eudicotyledons</taxon>
        <taxon>Gunneridae</taxon>
        <taxon>Pentapetalae</taxon>
        <taxon>asterids</taxon>
        <taxon>lamiids</taxon>
        <taxon>Lamiales</taxon>
        <taxon>Gesneriaceae</taxon>
        <taxon>Didymocarpoideae</taxon>
        <taxon>Trichosporeae</taxon>
        <taxon>Loxocarpinae</taxon>
        <taxon>Dorcoceras</taxon>
    </lineage>
</organism>
<proteinExistence type="predicted"/>
<dbReference type="EMBL" id="KQ996486">
    <property type="protein sequence ID" value="KZV44873.1"/>
    <property type="molecule type" value="Genomic_DNA"/>
</dbReference>
<protein>
    <submittedName>
        <fullName evidence="2">Uncharacterized protein</fullName>
    </submittedName>
</protein>